<reference evidence="2 3" key="1">
    <citation type="submission" date="2014-09" db="EMBL/GenBank/DDBJ databases">
        <authorList>
            <person name="Ellenberger Sabrina"/>
        </authorList>
    </citation>
    <scope>NUCLEOTIDE SEQUENCE [LARGE SCALE GENOMIC DNA]</scope>
    <source>
        <strain evidence="2 3">CBS 412.66</strain>
    </source>
</reference>
<dbReference type="EMBL" id="LN729787">
    <property type="protein sequence ID" value="CEP13452.1"/>
    <property type="molecule type" value="Genomic_DNA"/>
</dbReference>
<organism evidence="2 3">
    <name type="scientific">Parasitella parasitica</name>
    <dbReference type="NCBI Taxonomy" id="35722"/>
    <lineage>
        <taxon>Eukaryota</taxon>
        <taxon>Fungi</taxon>
        <taxon>Fungi incertae sedis</taxon>
        <taxon>Mucoromycota</taxon>
        <taxon>Mucoromycotina</taxon>
        <taxon>Mucoromycetes</taxon>
        <taxon>Mucorales</taxon>
        <taxon>Mucorineae</taxon>
        <taxon>Mucoraceae</taxon>
        <taxon>Parasitella</taxon>
    </lineage>
</organism>
<protein>
    <submittedName>
        <fullName evidence="2">Uncharacterized protein</fullName>
    </submittedName>
</protein>
<accession>A0A0B7NDB7</accession>
<dbReference type="Proteomes" id="UP000054107">
    <property type="component" value="Unassembled WGS sequence"/>
</dbReference>
<name>A0A0B7NDB7_9FUNG</name>
<dbReference type="AlphaFoldDB" id="A0A0B7NDB7"/>
<evidence type="ECO:0000313" key="3">
    <source>
        <dbReference type="Proteomes" id="UP000054107"/>
    </source>
</evidence>
<gene>
    <name evidence="2" type="primary">PARPA_07531.1 scaffold 28415</name>
</gene>
<proteinExistence type="predicted"/>
<evidence type="ECO:0000313" key="2">
    <source>
        <dbReference type="EMBL" id="CEP13452.1"/>
    </source>
</evidence>
<evidence type="ECO:0000256" key="1">
    <source>
        <dbReference type="SAM" id="MobiDB-lite"/>
    </source>
</evidence>
<sequence>MSLKQGGNNINSSNNSKAEGSQYSSGRGGRDNEVNDYIRSMISSMHEITTKTHEKVDKISLALTKISDKKIINAEVEELEDFLRTASTDIIKTMSPYAAIPGVLTATTSATSITSKKLPPVIQLTSDARTSEML</sequence>
<keyword evidence="3" id="KW-1185">Reference proteome</keyword>
<feature type="region of interest" description="Disordered" evidence="1">
    <location>
        <begin position="1"/>
        <end position="34"/>
    </location>
</feature>